<dbReference type="InterPro" id="IPR001345">
    <property type="entry name" value="PG/BPGM_mutase_AS"/>
</dbReference>
<dbReference type="OMA" id="DICLQIT"/>
<dbReference type="PANTHER" id="PTHR46517">
    <property type="entry name" value="FRUCTOSE-2,6-BISPHOSPHATASE TIGAR"/>
    <property type="match status" value="1"/>
</dbReference>
<accession>L1JGZ9</accession>
<dbReference type="HOGENOM" id="CLU_704846_0_0_1"/>
<evidence type="ECO:0000256" key="2">
    <source>
        <dbReference type="PIRSR" id="PIRSR613078-1"/>
    </source>
</evidence>
<feature type="binding site" evidence="3">
    <location>
        <begin position="27"/>
        <end position="34"/>
    </location>
    <ligand>
        <name>substrate</name>
    </ligand>
</feature>
<dbReference type="InterPro" id="IPR013078">
    <property type="entry name" value="His_Pase_superF_clade-1"/>
</dbReference>
<evidence type="ECO:0000313" key="5">
    <source>
        <dbReference type="EMBL" id="EKX47766.1"/>
    </source>
</evidence>
<evidence type="ECO:0000256" key="1">
    <source>
        <dbReference type="ARBA" id="ARBA00022801"/>
    </source>
</evidence>
<dbReference type="CDD" id="cd07067">
    <property type="entry name" value="HP_PGM_like"/>
    <property type="match status" value="1"/>
</dbReference>
<dbReference type="GO" id="GO:0043456">
    <property type="term" value="P:regulation of pentose-phosphate shunt"/>
    <property type="evidence" value="ECO:0007669"/>
    <property type="project" value="TreeGrafter"/>
</dbReference>
<reference evidence="6" key="3">
    <citation type="submission" date="2016-03" db="UniProtKB">
        <authorList>
            <consortium name="EnsemblProtists"/>
        </authorList>
    </citation>
    <scope>IDENTIFICATION</scope>
</reference>
<sequence length="392" mass="43819">MQGSMPSPEAVPSMYPPGASLELYLVRHGETPENKSRTIAGQNSSGLTPNGCKQAQLVAERLKEIEFTAVYLSDLNRTKQTADFILRALPPGIPAFTDSRLREKAAGQYEGYQIGYIEHMTRISGMPHRKFRPPGGENWEDVRFRARSFMKELLHKYALPSFSNYGPMIHRGYASSPRSSFEQNFTNSERLVAVSDDRVKRILIVTHGGFISEFLSSAVGGVTNSAKNCSIFVLAVSKCYHPSQAQFSLKVTNDVGHLANLERQGKEDGPETVTVPSEQTSTFDDDELEESCRERQPDETSDDLISASSTIAVNRRNNAENAKEACDKEMEQQITDHVSKSDFAIHPEPGMPDDLISHRIDQEPIHEMKRLMIQDEEILMDSQDDDMQAVTC</sequence>
<dbReference type="OrthoDB" id="354304at2759"/>
<dbReference type="PaxDb" id="55529-EKX47766"/>
<organism evidence="5">
    <name type="scientific">Guillardia theta (strain CCMP2712)</name>
    <name type="common">Cryptophyte</name>
    <dbReference type="NCBI Taxonomy" id="905079"/>
    <lineage>
        <taxon>Eukaryota</taxon>
        <taxon>Cryptophyceae</taxon>
        <taxon>Pyrenomonadales</taxon>
        <taxon>Geminigeraceae</taxon>
        <taxon>Guillardia</taxon>
    </lineage>
</organism>
<protein>
    <recommendedName>
        <fullName evidence="8">Phosphoglycerate mutase</fullName>
    </recommendedName>
</protein>
<dbReference type="KEGG" id="gtt:GUITHDRAFT_93805"/>
<name>L1JGZ9_GUITC</name>
<reference evidence="5 7" key="1">
    <citation type="journal article" date="2012" name="Nature">
        <title>Algal genomes reveal evolutionary mosaicism and the fate of nucleomorphs.</title>
        <authorList>
            <consortium name="DOE Joint Genome Institute"/>
            <person name="Curtis B.A."/>
            <person name="Tanifuji G."/>
            <person name="Burki F."/>
            <person name="Gruber A."/>
            <person name="Irimia M."/>
            <person name="Maruyama S."/>
            <person name="Arias M.C."/>
            <person name="Ball S.G."/>
            <person name="Gile G.H."/>
            <person name="Hirakawa Y."/>
            <person name="Hopkins J.F."/>
            <person name="Kuo A."/>
            <person name="Rensing S.A."/>
            <person name="Schmutz J."/>
            <person name="Symeonidi A."/>
            <person name="Elias M."/>
            <person name="Eveleigh R.J."/>
            <person name="Herman E.K."/>
            <person name="Klute M.J."/>
            <person name="Nakayama T."/>
            <person name="Obornik M."/>
            <person name="Reyes-Prieto A."/>
            <person name="Armbrust E.V."/>
            <person name="Aves S.J."/>
            <person name="Beiko R.G."/>
            <person name="Coutinho P."/>
            <person name="Dacks J.B."/>
            <person name="Durnford D.G."/>
            <person name="Fast N.M."/>
            <person name="Green B.R."/>
            <person name="Grisdale C.J."/>
            <person name="Hempel F."/>
            <person name="Henrissat B."/>
            <person name="Hoppner M.P."/>
            <person name="Ishida K."/>
            <person name="Kim E."/>
            <person name="Koreny L."/>
            <person name="Kroth P.G."/>
            <person name="Liu Y."/>
            <person name="Malik S.B."/>
            <person name="Maier U.G."/>
            <person name="McRose D."/>
            <person name="Mock T."/>
            <person name="Neilson J.A."/>
            <person name="Onodera N.T."/>
            <person name="Poole A.M."/>
            <person name="Pritham E.J."/>
            <person name="Richards T.A."/>
            <person name="Rocap G."/>
            <person name="Roy S.W."/>
            <person name="Sarai C."/>
            <person name="Schaack S."/>
            <person name="Shirato S."/>
            <person name="Slamovits C.H."/>
            <person name="Spencer D.F."/>
            <person name="Suzuki S."/>
            <person name="Worden A.Z."/>
            <person name="Zauner S."/>
            <person name="Barry K."/>
            <person name="Bell C."/>
            <person name="Bharti A.K."/>
            <person name="Crow J.A."/>
            <person name="Grimwood J."/>
            <person name="Kramer R."/>
            <person name="Lindquist E."/>
            <person name="Lucas S."/>
            <person name="Salamov A."/>
            <person name="McFadden G.I."/>
            <person name="Lane C.E."/>
            <person name="Keeling P.J."/>
            <person name="Gray M.W."/>
            <person name="Grigoriev I.V."/>
            <person name="Archibald J.M."/>
        </authorList>
    </citation>
    <scope>NUCLEOTIDE SEQUENCE</scope>
    <source>
        <strain evidence="5 7">CCMP2712</strain>
    </source>
</reference>
<keyword evidence="1" id="KW-0378">Hydrolase</keyword>
<dbReference type="Pfam" id="PF00300">
    <property type="entry name" value="His_Phos_1"/>
    <property type="match status" value="1"/>
</dbReference>
<feature type="active site" description="Proton donor/acceptor" evidence="2">
    <location>
        <position position="103"/>
    </location>
</feature>
<dbReference type="GO" id="GO:0045820">
    <property type="term" value="P:negative regulation of glycolytic process"/>
    <property type="evidence" value="ECO:0007669"/>
    <property type="project" value="TreeGrafter"/>
</dbReference>
<gene>
    <name evidence="5" type="ORF">GUITHDRAFT_93805</name>
</gene>
<dbReference type="InterPro" id="IPR051695">
    <property type="entry name" value="Phosphoglycerate_Mutase"/>
</dbReference>
<dbReference type="eggNOG" id="KOG0235">
    <property type="taxonomic scope" value="Eukaryota"/>
</dbReference>
<dbReference type="Gene3D" id="3.40.50.1240">
    <property type="entry name" value="Phosphoglycerate mutase-like"/>
    <property type="match status" value="1"/>
</dbReference>
<proteinExistence type="predicted"/>
<dbReference type="GeneID" id="17304405"/>
<dbReference type="EMBL" id="JH992988">
    <property type="protein sequence ID" value="EKX47766.1"/>
    <property type="molecule type" value="Genomic_DNA"/>
</dbReference>
<dbReference type="GO" id="GO:0005829">
    <property type="term" value="C:cytosol"/>
    <property type="evidence" value="ECO:0007669"/>
    <property type="project" value="TreeGrafter"/>
</dbReference>
<dbReference type="InterPro" id="IPR029033">
    <property type="entry name" value="His_PPase_superfam"/>
</dbReference>
<dbReference type="SUPFAM" id="SSF53254">
    <property type="entry name" value="Phosphoglycerate mutase-like"/>
    <property type="match status" value="1"/>
</dbReference>
<feature type="active site" description="Tele-phosphohistidine intermediate" evidence="2">
    <location>
        <position position="28"/>
    </location>
</feature>
<dbReference type="Proteomes" id="UP000011087">
    <property type="component" value="Unassembled WGS sequence"/>
</dbReference>
<dbReference type="SMART" id="SM00855">
    <property type="entry name" value="PGAM"/>
    <property type="match status" value="1"/>
</dbReference>
<dbReference type="EnsemblProtists" id="EKX47766">
    <property type="protein sequence ID" value="EKX47766"/>
    <property type="gene ID" value="GUITHDRAFT_93805"/>
</dbReference>
<evidence type="ECO:0008006" key="8">
    <source>
        <dbReference type="Google" id="ProtNLM"/>
    </source>
</evidence>
<dbReference type="STRING" id="905079.L1JGZ9"/>
<keyword evidence="7" id="KW-1185">Reference proteome</keyword>
<dbReference type="PROSITE" id="PS00175">
    <property type="entry name" value="PG_MUTASE"/>
    <property type="match status" value="1"/>
</dbReference>
<evidence type="ECO:0000256" key="3">
    <source>
        <dbReference type="PIRSR" id="PIRSR613078-2"/>
    </source>
</evidence>
<dbReference type="RefSeq" id="XP_005834746.1">
    <property type="nucleotide sequence ID" value="XM_005834689.1"/>
</dbReference>
<feature type="binding site" evidence="3">
    <location>
        <position position="77"/>
    </location>
    <ligand>
        <name>substrate</name>
    </ligand>
</feature>
<evidence type="ECO:0000256" key="4">
    <source>
        <dbReference type="SAM" id="MobiDB-lite"/>
    </source>
</evidence>
<dbReference type="PANTHER" id="PTHR46517:SF1">
    <property type="entry name" value="FRUCTOSE-2,6-BISPHOSPHATASE TIGAR"/>
    <property type="match status" value="1"/>
</dbReference>
<dbReference type="AlphaFoldDB" id="L1JGZ9"/>
<dbReference type="GO" id="GO:0004331">
    <property type="term" value="F:fructose-2,6-bisphosphate 2-phosphatase activity"/>
    <property type="evidence" value="ECO:0007669"/>
    <property type="project" value="TreeGrafter"/>
</dbReference>
<evidence type="ECO:0000313" key="6">
    <source>
        <dbReference type="EnsemblProtists" id="EKX47766"/>
    </source>
</evidence>
<feature type="region of interest" description="Disordered" evidence="4">
    <location>
        <begin position="264"/>
        <end position="303"/>
    </location>
</feature>
<reference evidence="7" key="2">
    <citation type="submission" date="2012-11" db="EMBL/GenBank/DDBJ databases">
        <authorList>
            <person name="Kuo A."/>
            <person name="Curtis B.A."/>
            <person name="Tanifuji G."/>
            <person name="Burki F."/>
            <person name="Gruber A."/>
            <person name="Irimia M."/>
            <person name="Maruyama S."/>
            <person name="Arias M.C."/>
            <person name="Ball S.G."/>
            <person name="Gile G.H."/>
            <person name="Hirakawa Y."/>
            <person name="Hopkins J.F."/>
            <person name="Rensing S.A."/>
            <person name="Schmutz J."/>
            <person name="Symeonidi A."/>
            <person name="Elias M."/>
            <person name="Eveleigh R.J."/>
            <person name="Herman E.K."/>
            <person name="Klute M.J."/>
            <person name="Nakayama T."/>
            <person name="Obornik M."/>
            <person name="Reyes-Prieto A."/>
            <person name="Armbrust E.V."/>
            <person name="Aves S.J."/>
            <person name="Beiko R.G."/>
            <person name="Coutinho P."/>
            <person name="Dacks J.B."/>
            <person name="Durnford D.G."/>
            <person name="Fast N.M."/>
            <person name="Green B.R."/>
            <person name="Grisdale C."/>
            <person name="Hempe F."/>
            <person name="Henrissat B."/>
            <person name="Hoppner M.P."/>
            <person name="Ishida K.-I."/>
            <person name="Kim E."/>
            <person name="Koreny L."/>
            <person name="Kroth P.G."/>
            <person name="Liu Y."/>
            <person name="Malik S.-B."/>
            <person name="Maier U.G."/>
            <person name="McRose D."/>
            <person name="Mock T."/>
            <person name="Neilson J.A."/>
            <person name="Onodera N.T."/>
            <person name="Poole A.M."/>
            <person name="Pritham E.J."/>
            <person name="Richards T.A."/>
            <person name="Rocap G."/>
            <person name="Roy S.W."/>
            <person name="Sarai C."/>
            <person name="Schaack S."/>
            <person name="Shirato S."/>
            <person name="Slamovits C.H."/>
            <person name="Spencer D.F."/>
            <person name="Suzuki S."/>
            <person name="Worden A.Z."/>
            <person name="Zauner S."/>
            <person name="Barry K."/>
            <person name="Bell C."/>
            <person name="Bharti A.K."/>
            <person name="Crow J.A."/>
            <person name="Grimwood J."/>
            <person name="Kramer R."/>
            <person name="Lindquist E."/>
            <person name="Lucas S."/>
            <person name="Salamov A."/>
            <person name="McFadden G.I."/>
            <person name="Lane C.E."/>
            <person name="Keeling P.J."/>
            <person name="Gray M.W."/>
            <person name="Grigoriev I.V."/>
            <person name="Archibald J.M."/>
        </authorList>
    </citation>
    <scope>NUCLEOTIDE SEQUENCE</scope>
    <source>
        <strain evidence="7">CCMP2712</strain>
    </source>
</reference>
<evidence type="ECO:0000313" key="7">
    <source>
        <dbReference type="Proteomes" id="UP000011087"/>
    </source>
</evidence>